<keyword evidence="2 6" id="KW-0812">Transmembrane</keyword>
<dbReference type="OrthoDB" id="9811036at2"/>
<evidence type="ECO:0000256" key="5">
    <source>
        <dbReference type="ARBA" id="ARBA00023136"/>
    </source>
</evidence>
<feature type="domain" description="Cytochrome C biogenesis protein transmembrane" evidence="8">
    <location>
        <begin position="272"/>
        <end position="478"/>
    </location>
</feature>
<dbReference type="GO" id="GO:0015035">
    <property type="term" value="F:protein-disulfide reductase activity"/>
    <property type="evidence" value="ECO:0007669"/>
    <property type="project" value="TreeGrafter"/>
</dbReference>
<feature type="transmembrane region" description="Helical" evidence="6">
    <location>
        <begin position="391"/>
        <end position="419"/>
    </location>
</feature>
<feature type="transmembrane region" description="Helical" evidence="6">
    <location>
        <begin position="347"/>
        <end position="370"/>
    </location>
</feature>
<dbReference type="EMBL" id="NHRY01000192">
    <property type="protein sequence ID" value="PPQ31337.1"/>
    <property type="molecule type" value="Genomic_DNA"/>
</dbReference>
<dbReference type="InterPro" id="IPR003834">
    <property type="entry name" value="Cyt_c_assmbl_TM_dom"/>
</dbReference>
<feature type="transmembrane region" description="Helical" evidence="6">
    <location>
        <begin position="520"/>
        <end position="539"/>
    </location>
</feature>
<dbReference type="AlphaFoldDB" id="A0A2S6N9R9"/>
<protein>
    <submittedName>
        <fullName evidence="10">Uncharacterized protein</fullName>
    </submittedName>
</protein>
<keyword evidence="3" id="KW-0201">Cytochrome c-type biogenesis</keyword>
<dbReference type="GO" id="GO:0017004">
    <property type="term" value="P:cytochrome complex assembly"/>
    <property type="evidence" value="ECO:0007669"/>
    <property type="project" value="UniProtKB-KW"/>
</dbReference>
<keyword evidence="7" id="KW-0732">Signal</keyword>
<evidence type="ECO:0000256" key="4">
    <source>
        <dbReference type="ARBA" id="ARBA00022989"/>
    </source>
</evidence>
<feature type="signal peptide" evidence="7">
    <location>
        <begin position="1"/>
        <end position="17"/>
    </location>
</feature>
<evidence type="ECO:0000313" key="10">
    <source>
        <dbReference type="EMBL" id="PPQ31337.1"/>
    </source>
</evidence>
<comment type="caution">
    <text evidence="10">The sequence shown here is derived from an EMBL/GenBank/DDBJ whole genome shotgun (WGS) entry which is preliminary data.</text>
</comment>
<evidence type="ECO:0000313" key="11">
    <source>
        <dbReference type="Proteomes" id="UP000239724"/>
    </source>
</evidence>
<dbReference type="InterPro" id="IPR036249">
    <property type="entry name" value="Thioredoxin-like_sf"/>
</dbReference>
<reference evidence="10 11" key="1">
    <citation type="journal article" date="2018" name="Arch. Microbiol.">
        <title>New insights into the metabolic potential of the phototrophic purple bacterium Rhodopila globiformis DSM 161(T) from its draft genome sequence and evidence for a vanadium-dependent nitrogenase.</title>
        <authorList>
            <person name="Imhoff J.F."/>
            <person name="Rahn T."/>
            <person name="Kunzel S."/>
            <person name="Neulinger S.C."/>
        </authorList>
    </citation>
    <scope>NUCLEOTIDE SEQUENCE [LARGE SCALE GENOMIC DNA]</scope>
    <source>
        <strain evidence="10 11">DSM 161</strain>
    </source>
</reference>
<dbReference type="CDD" id="cd02953">
    <property type="entry name" value="DsbDgamma"/>
    <property type="match status" value="1"/>
</dbReference>
<feature type="transmembrane region" description="Helical" evidence="6">
    <location>
        <begin position="461"/>
        <end position="482"/>
    </location>
</feature>
<dbReference type="Pfam" id="PF13899">
    <property type="entry name" value="Thioredoxin_7"/>
    <property type="match status" value="1"/>
</dbReference>
<keyword evidence="4 6" id="KW-1133">Transmembrane helix</keyword>
<dbReference type="Proteomes" id="UP000239724">
    <property type="component" value="Unassembled WGS sequence"/>
</dbReference>
<dbReference type="Pfam" id="PF02683">
    <property type="entry name" value="DsbD_TM"/>
    <property type="match status" value="1"/>
</dbReference>
<evidence type="ECO:0000256" key="2">
    <source>
        <dbReference type="ARBA" id="ARBA00022692"/>
    </source>
</evidence>
<evidence type="ECO:0000256" key="1">
    <source>
        <dbReference type="ARBA" id="ARBA00004141"/>
    </source>
</evidence>
<proteinExistence type="predicted"/>
<dbReference type="GO" id="GO:0045454">
    <property type="term" value="P:cell redox homeostasis"/>
    <property type="evidence" value="ECO:0007669"/>
    <property type="project" value="TreeGrafter"/>
</dbReference>
<keyword evidence="11" id="KW-1185">Reference proteome</keyword>
<feature type="chain" id="PRO_5015621108" evidence="7">
    <location>
        <begin position="18"/>
        <end position="665"/>
    </location>
</feature>
<feature type="transmembrane region" description="Helical" evidence="6">
    <location>
        <begin position="488"/>
        <end position="508"/>
    </location>
</feature>
<sequence length="665" mass="69082">MLWAMPALVLPLAPALALESAPVTSPRVTATLVTDADAMQPGQPFRVGLYLRMADGWHTYWKNPGDAGAAPTLDIEGGTGSAIDWPTPRRLAEGPVMTYGYTDRVLLPVTVTARTGAIRAHAQWLVCKDICIPEEGDFALTLPVGPPKPSVQAPLFAAHDRAVPRASPWMTRIAPDGTLVVQGPELTPRTVTDAWFIPDQPGRILDGAAQPLSVRRGFFTLSLKPAPGFNARANLSGVLSVRDRSGLQSDVMIDAKPGPAPVPALPPLGQVLIFAFLGGLILNLMPCVFPILAMKAVALALHGGRGHAHSLSYTLGVLVTFMALAAGLLAARAAGTAAGWGFQFSSPVFVAAMTWLLFAVGLNLSGVFQVGSGLIGTGSGLAGRHGVAGSFFTGLLAVLVATPCTAPFMGVAVAAGLAAPPVVTLLVFAVMGLGLASPYVALASIPGLARVMPKPGRWMEMLKQALAFPMYGAAVWLLWVVSQEAGPTGVLATAAGLVLIGFAGWVLGASQMASTHPRRFGQAAAGVAVLTALAILSGLSAAPVGAATATAEAGTEAFSPQRLAALRAEGRPVFVDMTAAWCVTCLVNERVALSTDAVKQAFAAGGVTYMKGDWTRQDPAITDFLRQNGRDGVPLYVFYPAHGGQQVVLPQILTESQVLDMLRPS</sequence>
<dbReference type="GO" id="GO:0016020">
    <property type="term" value="C:membrane"/>
    <property type="evidence" value="ECO:0007669"/>
    <property type="project" value="UniProtKB-SubCell"/>
</dbReference>
<feature type="transmembrane region" description="Helical" evidence="6">
    <location>
        <begin position="271"/>
        <end position="292"/>
    </location>
</feature>
<name>A0A2S6N9R9_RHOGL</name>
<accession>A0A2S6N9R9</accession>
<organism evidence="10 11">
    <name type="scientific">Rhodopila globiformis</name>
    <name type="common">Rhodopseudomonas globiformis</name>
    <dbReference type="NCBI Taxonomy" id="1071"/>
    <lineage>
        <taxon>Bacteria</taxon>
        <taxon>Pseudomonadati</taxon>
        <taxon>Pseudomonadota</taxon>
        <taxon>Alphaproteobacteria</taxon>
        <taxon>Acetobacterales</taxon>
        <taxon>Acetobacteraceae</taxon>
        <taxon>Rhodopila</taxon>
    </lineage>
</organism>
<dbReference type="Gene3D" id="3.40.30.10">
    <property type="entry name" value="Glutaredoxin"/>
    <property type="match status" value="1"/>
</dbReference>
<feature type="transmembrane region" description="Helical" evidence="6">
    <location>
        <begin position="313"/>
        <end position="335"/>
    </location>
</feature>
<dbReference type="InterPro" id="IPR035671">
    <property type="entry name" value="DsbD_gamma"/>
</dbReference>
<dbReference type="InterPro" id="IPR028250">
    <property type="entry name" value="DsbDN"/>
</dbReference>
<keyword evidence="5 6" id="KW-0472">Membrane</keyword>
<feature type="transmembrane region" description="Helical" evidence="6">
    <location>
        <begin position="425"/>
        <end position="449"/>
    </location>
</feature>
<comment type="subcellular location">
    <subcellularLocation>
        <location evidence="1">Membrane</location>
        <topology evidence="1">Multi-pass membrane protein</topology>
    </subcellularLocation>
</comment>
<feature type="domain" description="Thiol:disulfide interchange protein DsbD N-terminal" evidence="9">
    <location>
        <begin position="34"/>
        <end position="141"/>
    </location>
</feature>
<dbReference type="PANTHER" id="PTHR32234:SF3">
    <property type="entry name" value="SUPPRESSION OF COPPER SENSITIVITY PROTEIN"/>
    <property type="match status" value="1"/>
</dbReference>
<evidence type="ECO:0000256" key="7">
    <source>
        <dbReference type="SAM" id="SignalP"/>
    </source>
</evidence>
<evidence type="ECO:0000256" key="6">
    <source>
        <dbReference type="SAM" id="Phobius"/>
    </source>
</evidence>
<dbReference type="PANTHER" id="PTHR32234">
    <property type="entry name" value="THIOL:DISULFIDE INTERCHANGE PROTEIN DSBD"/>
    <property type="match status" value="1"/>
</dbReference>
<evidence type="ECO:0000259" key="9">
    <source>
        <dbReference type="Pfam" id="PF11412"/>
    </source>
</evidence>
<dbReference type="Pfam" id="PF11412">
    <property type="entry name" value="DsbD_N"/>
    <property type="match status" value="1"/>
</dbReference>
<dbReference type="SUPFAM" id="SSF52833">
    <property type="entry name" value="Thioredoxin-like"/>
    <property type="match status" value="1"/>
</dbReference>
<evidence type="ECO:0000256" key="3">
    <source>
        <dbReference type="ARBA" id="ARBA00022748"/>
    </source>
</evidence>
<evidence type="ECO:0000259" key="8">
    <source>
        <dbReference type="Pfam" id="PF02683"/>
    </source>
</evidence>
<gene>
    <name evidence="10" type="ORF">CCS01_17495</name>
</gene>